<dbReference type="STRING" id="106370.Francci3_2144"/>
<organism evidence="2 3">
    <name type="scientific">Frankia casuarinae (strain DSM 45818 / CECT 9043 / HFP020203 / CcI3)</name>
    <dbReference type="NCBI Taxonomy" id="106370"/>
    <lineage>
        <taxon>Bacteria</taxon>
        <taxon>Bacillati</taxon>
        <taxon>Actinomycetota</taxon>
        <taxon>Actinomycetes</taxon>
        <taxon>Frankiales</taxon>
        <taxon>Frankiaceae</taxon>
        <taxon>Frankia</taxon>
    </lineage>
</organism>
<evidence type="ECO:0000256" key="1">
    <source>
        <dbReference type="SAM" id="MobiDB-lite"/>
    </source>
</evidence>
<accession>Q2JB26</accession>
<evidence type="ECO:0000313" key="2">
    <source>
        <dbReference type="EMBL" id="ABD11516.1"/>
    </source>
</evidence>
<dbReference type="EMBL" id="CP000249">
    <property type="protein sequence ID" value="ABD11516.1"/>
    <property type="molecule type" value="Genomic_DNA"/>
</dbReference>
<reference evidence="2 3" key="1">
    <citation type="journal article" date="2007" name="Genome Res.">
        <title>Genome characteristics of facultatively symbiotic Frankia sp. strains reflect host range and host plant biogeography.</title>
        <authorList>
            <person name="Normand P."/>
            <person name="Lapierre P."/>
            <person name="Tisa L.S."/>
            <person name="Gogarten J.P."/>
            <person name="Alloisio N."/>
            <person name="Bagnarol E."/>
            <person name="Bassi C.A."/>
            <person name="Berry A.M."/>
            <person name="Bickhart D.M."/>
            <person name="Choisne N."/>
            <person name="Couloux A."/>
            <person name="Cournoyer B."/>
            <person name="Cruveiller S."/>
            <person name="Daubin V."/>
            <person name="Demange N."/>
            <person name="Francino M.P."/>
            <person name="Goltsman E."/>
            <person name="Huang Y."/>
            <person name="Kopp O.R."/>
            <person name="Labarre L."/>
            <person name="Lapidus A."/>
            <person name="Lavire C."/>
            <person name="Marechal J."/>
            <person name="Martinez M."/>
            <person name="Mastronunzio J.E."/>
            <person name="Mullin B.C."/>
            <person name="Niemann J."/>
            <person name="Pujic P."/>
            <person name="Rawnsley T."/>
            <person name="Rouy Z."/>
            <person name="Schenowitz C."/>
            <person name="Sellstedt A."/>
            <person name="Tavares F."/>
            <person name="Tomkins J.P."/>
            <person name="Vallenet D."/>
            <person name="Valverde C."/>
            <person name="Wall L.G."/>
            <person name="Wang Y."/>
            <person name="Medigue C."/>
            <person name="Benson D.R."/>
        </authorList>
    </citation>
    <scope>NUCLEOTIDE SEQUENCE [LARGE SCALE GENOMIC DNA]</scope>
    <source>
        <strain evidence="3">DSM 45818 / CECT 9043 / CcI3</strain>
    </source>
</reference>
<gene>
    <name evidence="2" type="ordered locus">Francci3_2144</name>
</gene>
<proteinExistence type="predicted"/>
<dbReference type="HOGENOM" id="CLU_1675342_0_0_11"/>
<sequence>MATAASPRTRVVDEHMFTVARALGPTTFRLQLFTATGLRPVAVVTQPEREGLSLMNGAERYAAAVWMRYLPDDPEPPIWVQRQFVNSTADAFTQVLFTVTGPHTPANPRWRRLTDQTLAALVGAPVDADRGAGGYARSARAAAGGTAAGTTRATGTG</sequence>
<protein>
    <submittedName>
        <fullName evidence="2">Uncharacterized protein</fullName>
    </submittedName>
</protein>
<keyword evidence="3" id="KW-1185">Reference proteome</keyword>
<dbReference type="Proteomes" id="UP000001937">
    <property type="component" value="Chromosome"/>
</dbReference>
<dbReference type="AlphaFoldDB" id="Q2JB26"/>
<feature type="region of interest" description="Disordered" evidence="1">
    <location>
        <begin position="138"/>
        <end position="157"/>
    </location>
</feature>
<name>Q2JB26_FRACC</name>
<dbReference type="KEGG" id="fra:Francci3_2144"/>
<evidence type="ECO:0000313" key="3">
    <source>
        <dbReference type="Proteomes" id="UP000001937"/>
    </source>
</evidence>
<dbReference type="eggNOG" id="ENOG5034BJ6">
    <property type="taxonomic scope" value="Bacteria"/>
</dbReference>